<dbReference type="Pfam" id="PF06974">
    <property type="entry name" value="WS_DGAT_C"/>
    <property type="match status" value="1"/>
</dbReference>
<feature type="domain" description="O-acyltransferase WSD1 C-terminal" evidence="13">
    <location>
        <begin position="281"/>
        <end position="425"/>
    </location>
</feature>
<dbReference type="EC" id="2.3.1.20" evidence="4 11"/>
<dbReference type="NCBIfam" id="TIGR02946">
    <property type="entry name" value="acyl_WS_DGAT"/>
    <property type="match status" value="1"/>
</dbReference>
<dbReference type="EMBL" id="JBHSAX010000005">
    <property type="protein sequence ID" value="MFC3961563.1"/>
    <property type="molecule type" value="Genomic_DNA"/>
</dbReference>
<dbReference type="InterPro" id="IPR014292">
    <property type="entry name" value="Acyl_transf_WS/DGAT"/>
</dbReference>
<dbReference type="Gene3D" id="3.30.559.10">
    <property type="entry name" value="Chloramphenicol acetyltransferase-like domain"/>
    <property type="match status" value="1"/>
</dbReference>
<keyword evidence="7 11" id="KW-0319">Glycerol metabolism</keyword>
<accession>A0ABV8DNY4</accession>
<evidence type="ECO:0000256" key="1">
    <source>
        <dbReference type="ARBA" id="ARBA00004771"/>
    </source>
</evidence>
<protein>
    <recommendedName>
        <fullName evidence="4 11">Diacylglycerol O-acyltransferase</fullName>
        <ecNumber evidence="4 11">2.3.1.20</ecNumber>
    </recommendedName>
</protein>
<name>A0ABV8DNY4_9NOCA</name>
<dbReference type="RefSeq" id="WP_378611312.1">
    <property type="nucleotide sequence ID" value="NZ_JBHSAX010000005.1"/>
</dbReference>
<evidence type="ECO:0000259" key="12">
    <source>
        <dbReference type="Pfam" id="PF03007"/>
    </source>
</evidence>
<keyword evidence="9 11" id="KW-0012">Acyltransferase</keyword>
<evidence type="ECO:0000256" key="9">
    <source>
        <dbReference type="ARBA" id="ARBA00023315"/>
    </source>
</evidence>
<dbReference type="InterPro" id="IPR004255">
    <property type="entry name" value="O-acyltransferase_WSD1_N"/>
</dbReference>
<dbReference type="Proteomes" id="UP001595696">
    <property type="component" value="Unassembled WGS sequence"/>
</dbReference>
<dbReference type="SUPFAM" id="SSF52777">
    <property type="entry name" value="CoA-dependent acyltransferases"/>
    <property type="match status" value="2"/>
</dbReference>
<evidence type="ECO:0000313" key="14">
    <source>
        <dbReference type="EMBL" id="MFC3961563.1"/>
    </source>
</evidence>
<reference evidence="15" key="1">
    <citation type="journal article" date="2019" name="Int. J. Syst. Evol. Microbiol.">
        <title>The Global Catalogue of Microorganisms (GCM) 10K type strain sequencing project: providing services to taxonomists for standard genome sequencing and annotation.</title>
        <authorList>
            <consortium name="The Broad Institute Genomics Platform"/>
            <consortium name="The Broad Institute Genome Sequencing Center for Infectious Disease"/>
            <person name="Wu L."/>
            <person name="Ma J."/>
        </authorList>
    </citation>
    <scope>NUCLEOTIDE SEQUENCE [LARGE SCALE GENOMIC DNA]</scope>
    <source>
        <strain evidence="15">CGMCC 4.7330</strain>
    </source>
</reference>
<evidence type="ECO:0000256" key="7">
    <source>
        <dbReference type="ARBA" id="ARBA00022798"/>
    </source>
</evidence>
<organism evidence="14 15">
    <name type="scientific">Nocardia jiangsuensis</name>
    <dbReference type="NCBI Taxonomy" id="1691563"/>
    <lineage>
        <taxon>Bacteria</taxon>
        <taxon>Bacillati</taxon>
        <taxon>Actinomycetota</taxon>
        <taxon>Actinomycetes</taxon>
        <taxon>Mycobacteriales</taxon>
        <taxon>Nocardiaceae</taxon>
        <taxon>Nocardia</taxon>
    </lineage>
</organism>
<dbReference type="PANTHER" id="PTHR31650">
    <property type="entry name" value="O-ACYLTRANSFERASE (WSD1-LIKE) FAMILY PROTEIN"/>
    <property type="match status" value="1"/>
</dbReference>
<keyword evidence="8 11" id="KW-0443">Lipid metabolism</keyword>
<evidence type="ECO:0000256" key="11">
    <source>
        <dbReference type="RuleBase" id="RU361241"/>
    </source>
</evidence>
<evidence type="ECO:0000313" key="15">
    <source>
        <dbReference type="Proteomes" id="UP001595696"/>
    </source>
</evidence>
<sequence>MSTLTPLDSVFLLLEDVDQRVGTGIGVVATIEGAPPSRAEFADQVAARIRAHPRLRQRLHRTLADLVAPQWVPDEQFDLDHHLRRHALPAPGDRASLEELVAAVAAERIDRDHPLWRCHVVECPGSAQWVLILLAHHSMVDGLSGVELLRSFCDDPPAVEHRPVQAAGIAPFRLLRDALRLPRTAVGAVAHALPVLLPVLGPGSGTSLNGRIGRQRRYRAVRVPLADVRDIGAAFDATVNDVALAAVAAGLGALLDERGERADRVRILAPVSVRGTGEDLGNRVSVMLPRLPVGTAPAVEQLAWIRGETRAHKASGEVGGVGSLIRWTERLPFAAVAPAARLLCRYPQRGVAGLVTDVFGPAGTLRFAGRTVLDIVAVPPIAMRLRVGVAVLSYGGTLSFGVLADHDSVPDLDVLADNIEAAIGHLRSAAAWAPRRMEQPVPLPATEPARADAGARP</sequence>
<evidence type="ECO:0000256" key="8">
    <source>
        <dbReference type="ARBA" id="ARBA00023098"/>
    </source>
</evidence>
<comment type="catalytic activity">
    <reaction evidence="10 11">
        <text>an acyl-CoA + a 1,2-diacyl-sn-glycerol = a triacyl-sn-glycerol + CoA</text>
        <dbReference type="Rhea" id="RHEA:10868"/>
        <dbReference type="ChEBI" id="CHEBI:17815"/>
        <dbReference type="ChEBI" id="CHEBI:57287"/>
        <dbReference type="ChEBI" id="CHEBI:58342"/>
        <dbReference type="ChEBI" id="CHEBI:64615"/>
        <dbReference type="EC" id="2.3.1.20"/>
    </reaction>
</comment>
<comment type="similarity">
    <text evidence="3 11">Belongs to the long-chain O-acyltransferase family.</text>
</comment>
<keyword evidence="5 11" id="KW-0444">Lipid biosynthesis</keyword>
<gene>
    <name evidence="14" type="ORF">ACFO0B_06130</name>
</gene>
<dbReference type="InterPro" id="IPR045034">
    <property type="entry name" value="O-acyltransferase_WSD1-like"/>
</dbReference>
<evidence type="ECO:0000256" key="3">
    <source>
        <dbReference type="ARBA" id="ARBA00009587"/>
    </source>
</evidence>
<evidence type="ECO:0000256" key="2">
    <source>
        <dbReference type="ARBA" id="ARBA00005189"/>
    </source>
</evidence>
<dbReference type="Pfam" id="PF03007">
    <property type="entry name" value="WS_DGAT_cat"/>
    <property type="match status" value="1"/>
</dbReference>
<comment type="caution">
    <text evidence="14">The sequence shown here is derived from an EMBL/GenBank/DDBJ whole genome shotgun (WGS) entry which is preliminary data.</text>
</comment>
<dbReference type="PANTHER" id="PTHR31650:SF1">
    <property type="entry name" value="WAX ESTER SYNTHASE_DIACYLGLYCEROL ACYLTRANSFERASE 4-RELATED"/>
    <property type="match status" value="1"/>
</dbReference>
<comment type="pathway">
    <text evidence="1 11">Glycerolipid metabolism; triacylglycerol biosynthesis.</text>
</comment>
<keyword evidence="15" id="KW-1185">Reference proteome</keyword>
<evidence type="ECO:0000256" key="5">
    <source>
        <dbReference type="ARBA" id="ARBA00022516"/>
    </source>
</evidence>
<comment type="pathway">
    <text evidence="2">Lipid metabolism.</text>
</comment>
<feature type="domain" description="O-acyltransferase WSD1-like N-terminal" evidence="12">
    <location>
        <begin position="4"/>
        <end position="243"/>
    </location>
</feature>
<evidence type="ECO:0000259" key="13">
    <source>
        <dbReference type="Pfam" id="PF06974"/>
    </source>
</evidence>
<evidence type="ECO:0000256" key="4">
    <source>
        <dbReference type="ARBA" id="ARBA00013244"/>
    </source>
</evidence>
<dbReference type="InterPro" id="IPR009721">
    <property type="entry name" value="O-acyltransferase_WSD1_C"/>
</dbReference>
<keyword evidence="6 11" id="KW-0808">Transferase</keyword>
<evidence type="ECO:0000256" key="10">
    <source>
        <dbReference type="ARBA" id="ARBA00048109"/>
    </source>
</evidence>
<dbReference type="InterPro" id="IPR023213">
    <property type="entry name" value="CAT-like_dom_sf"/>
</dbReference>
<proteinExistence type="inferred from homology"/>
<evidence type="ECO:0000256" key="6">
    <source>
        <dbReference type="ARBA" id="ARBA00022679"/>
    </source>
</evidence>